<feature type="domain" description="Protein kinase" evidence="1">
    <location>
        <begin position="1"/>
        <end position="100"/>
    </location>
</feature>
<gene>
    <name evidence="2" type="ORF">Tci_479011</name>
</gene>
<dbReference type="PANTHER" id="PTHR44329">
    <property type="entry name" value="SERINE/THREONINE-PROTEIN KINASE TNNI3K-RELATED"/>
    <property type="match status" value="1"/>
</dbReference>
<dbReference type="AlphaFoldDB" id="A0A699I3I1"/>
<dbReference type="InterPro" id="IPR001245">
    <property type="entry name" value="Ser-Thr/Tyr_kinase_cat_dom"/>
</dbReference>
<dbReference type="InterPro" id="IPR051681">
    <property type="entry name" value="Ser/Thr_Kinases-Pseudokinases"/>
</dbReference>
<dbReference type="GO" id="GO:0004674">
    <property type="term" value="F:protein serine/threonine kinase activity"/>
    <property type="evidence" value="ECO:0007669"/>
    <property type="project" value="TreeGrafter"/>
</dbReference>
<dbReference type="EMBL" id="BKCJ010237780">
    <property type="protein sequence ID" value="GEZ07038.1"/>
    <property type="molecule type" value="Genomic_DNA"/>
</dbReference>
<reference evidence="2" key="1">
    <citation type="journal article" date="2019" name="Sci. Rep.">
        <title>Draft genome of Tanacetum cinerariifolium, the natural source of mosquito coil.</title>
        <authorList>
            <person name="Yamashiro T."/>
            <person name="Shiraishi A."/>
            <person name="Satake H."/>
            <person name="Nakayama K."/>
        </authorList>
    </citation>
    <scope>NUCLEOTIDE SEQUENCE</scope>
</reference>
<dbReference type="SUPFAM" id="SSF56112">
    <property type="entry name" value="Protein kinase-like (PK-like)"/>
    <property type="match status" value="1"/>
</dbReference>
<dbReference type="InterPro" id="IPR000719">
    <property type="entry name" value="Prot_kinase_dom"/>
</dbReference>
<dbReference type="GO" id="GO:0005886">
    <property type="term" value="C:plasma membrane"/>
    <property type="evidence" value="ECO:0007669"/>
    <property type="project" value="TreeGrafter"/>
</dbReference>
<keyword evidence="2" id="KW-0808">Transferase</keyword>
<dbReference type="Gene3D" id="1.10.510.10">
    <property type="entry name" value="Transferase(Phosphotransferase) domain 1"/>
    <property type="match status" value="1"/>
</dbReference>
<evidence type="ECO:0000313" key="2">
    <source>
        <dbReference type="EMBL" id="GEZ07038.1"/>
    </source>
</evidence>
<sequence length="112" mass="13019">MKSGEVRTLGYMAPEVLSRKPYSHKCDVYVFGICLWEIQCCDIAYTYDLENIPSDIYKELRPSIPPNCRRSLAKLMERCWNIDPSKRPEMKDVVIELEKFGKAEGLQTQLEV</sequence>
<organism evidence="2">
    <name type="scientific">Tanacetum cinerariifolium</name>
    <name type="common">Dalmatian daisy</name>
    <name type="synonym">Chrysanthemum cinerariifolium</name>
    <dbReference type="NCBI Taxonomy" id="118510"/>
    <lineage>
        <taxon>Eukaryota</taxon>
        <taxon>Viridiplantae</taxon>
        <taxon>Streptophyta</taxon>
        <taxon>Embryophyta</taxon>
        <taxon>Tracheophyta</taxon>
        <taxon>Spermatophyta</taxon>
        <taxon>Magnoliopsida</taxon>
        <taxon>eudicotyledons</taxon>
        <taxon>Gunneridae</taxon>
        <taxon>Pentapetalae</taxon>
        <taxon>asterids</taxon>
        <taxon>campanulids</taxon>
        <taxon>Asterales</taxon>
        <taxon>Asteraceae</taxon>
        <taxon>Asteroideae</taxon>
        <taxon>Anthemideae</taxon>
        <taxon>Anthemidinae</taxon>
        <taxon>Tanacetum</taxon>
    </lineage>
</organism>
<dbReference type="PANTHER" id="PTHR44329:SF290">
    <property type="entry name" value="PROTEIN KINASE DOMAIN-CONTAINING PROTEIN"/>
    <property type="match status" value="1"/>
</dbReference>
<keyword evidence="2" id="KW-0418">Kinase</keyword>
<dbReference type="PROSITE" id="PS50011">
    <property type="entry name" value="PROTEIN_KINASE_DOM"/>
    <property type="match status" value="1"/>
</dbReference>
<dbReference type="InterPro" id="IPR011009">
    <property type="entry name" value="Kinase-like_dom_sf"/>
</dbReference>
<dbReference type="Pfam" id="PF07714">
    <property type="entry name" value="PK_Tyr_Ser-Thr"/>
    <property type="match status" value="1"/>
</dbReference>
<comment type="caution">
    <text evidence="2">The sequence shown here is derived from an EMBL/GenBank/DDBJ whole genome shotgun (WGS) entry which is preliminary data.</text>
</comment>
<name>A0A699I3I1_TANCI</name>
<evidence type="ECO:0000259" key="1">
    <source>
        <dbReference type="PROSITE" id="PS50011"/>
    </source>
</evidence>
<accession>A0A699I3I1</accession>
<proteinExistence type="predicted"/>
<dbReference type="GO" id="GO:0005524">
    <property type="term" value="F:ATP binding"/>
    <property type="evidence" value="ECO:0007669"/>
    <property type="project" value="InterPro"/>
</dbReference>
<protein>
    <submittedName>
        <fullName evidence="2">Serine/threonine-protein kinase STY13-like</fullName>
    </submittedName>
</protein>